<dbReference type="HOGENOM" id="CLU_176022_3_0_9"/>
<keyword evidence="4" id="KW-1185">Reference proteome</keyword>
<evidence type="ECO:0000313" key="3">
    <source>
        <dbReference type="EMBL" id="ADI02405.1"/>
    </source>
</evidence>
<feature type="domain" description="Inner membrane protein YgaP-like transmembrane" evidence="2">
    <location>
        <begin position="5"/>
        <end position="69"/>
    </location>
</feature>
<organism evidence="3 4">
    <name type="scientific">Syntrophothermus lipocalidus (strain DSM 12680 / TGB-C1)</name>
    <dbReference type="NCBI Taxonomy" id="643648"/>
    <lineage>
        <taxon>Bacteria</taxon>
        <taxon>Bacillati</taxon>
        <taxon>Bacillota</taxon>
        <taxon>Clostridia</taxon>
        <taxon>Eubacteriales</taxon>
        <taxon>Syntrophomonadaceae</taxon>
        <taxon>Syntrophothermus</taxon>
    </lineage>
</organism>
<dbReference type="AlphaFoldDB" id="D7CNX0"/>
<dbReference type="InterPro" id="IPR021309">
    <property type="entry name" value="YgaP-like_TM"/>
</dbReference>
<keyword evidence="1" id="KW-0472">Membrane</keyword>
<name>D7CNX0_SYNLT</name>
<protein>
    <recommendedName>
        <fullName evidence="2">Inner membrane protein YgaP-like transmembrane domain-containing protein</fullName>
    </recommendedName>
</protein>
<dbReference type="Proteomes" id="UP000000378">
    <property type="component" value="Chromosome"/>
</dbReference>
<gene>
    <name evidence="3" type="ordered locus">Slip_1646</name>
</gene>
<dbReference type="EMBL" id="CP002048">
    <property type="protein sequence ID" value="ADI02405.1"/>
    <property type="molecule type" value="Genomic_DNA"/>
</dbReference>
<accession>D7CNX0</accession>
<feature type="transmembrane region" description="Helical" evidence="1">
    <location>
        <begin position="14"/>
        <end position="33"/>
    </location>
</feature>
<reference evidence="4" key="1">
    <citation type="journal article" date="2010" name="Stand. Genomic Sci.">
        <title>Complete genome sequence of Syntrophothermus lipocalidus type strain (TGB-C1T).</title>
        <authorList>
            <consortium name="US DOE Joint Genome Institute (JGI-PGF)"/>
            <person name="Djao O."/>
            <person name="Zhang X."/>
            <person name="Lucas S."/>
            <person name="Lapidus A."/>
            <person name="Glavina Del Rio T."/>
            <person name="Nolan M."/>
            <person name="Tice H."/>
            <person name="Cheng J."/>
            <person name="Han C."/>
            <person name="Tapia R."/>
            <person name="Goodwin L."/>
            <person name="Pitluck S."/>
            <person name="Liolios K."/>
            <person name="Ivanova N."/>
            <person name="Mavromatis K."/>
            <person name="Mikhailova N."/>
            <person name="Ovchinnikova G."/>
            <person name="Pati A."/>
            <person name="Brambilla E."/>
            <person name="Chen A."/>
            <person name="Palaniappan K."/>
            <person name="Land M."/>
            <person name="Hauser L."/>
            <person name="Chang Y."/>
            <person name="Jeffries C."/>
            <person name="Rohde M."/>
            <person name="Sikorski J."/>
            <person name="Spring S."/>
            <person name="Goker M."/>
            <person name="Detter J."/>
            <person name="Woyke T."/>
            <person name="Bristow J."/>
            <person name="Eisen J."/>
            <person name="Markowitz V."/>
            <person name="Hugenholtz P."/>
            <person name="Kyrpides N."/>
            <person name="Klenk H."/>
        </authorList>
    </citation>
    <scope>NUCLEOTIDE SEQUENCE [LARGE SCALE GENOMIC DNA]</scope>
    <source>
        <strain evidence="4">DSM 12680 / TGB-C1</strain>
    </source>
</reference>
<evidence type="ECO:0000313" key="4">
    <source>
        <dbReference type="Proteomes" id="UP000000378"/>
    </source>
</evidence>
<dbReference type="OrthoDB" id="5405951at2"/>
<keyword evidence="1" id="KW-1133">Transmembrane helix</keyword>
<feature type="transmembrane region" description="Helical" evidence="1">
    <location>
        <begin position="39"/>
        <end position="62"/>
    </location>
</feature>
<evidence type="ECO:0000256" key="1">
    <source>
        <dbReference type="SAM" id="Phobius"/>
    </source>
</evidence>
<dbReference type="Pfam" id="PF11127">
    <property type="entry name" value="YgaP-like_TM"/>
    <property type="match status" value="1"/>
</dbReference>
<evidence type="ECO:0000259" key="2">
    <source>
        <dbReference type="Pfam" id="PF11127"/>
    </source>
</evidence>
<dbReference type="RefSeq" id="WP_013175807.1">
    <property type="nucleotide sequence ID" value="NC_014220.1"/>
</dbReference>
<dbReference type="KEGG" id="slp:Slip_1646"/>
<keyword evidence="1" id="KW-0812">Transmembrane</keyword>
<reference evidence="3 4" key="2">
    <citation type="journal article" date="2010" name="Stand. Genomic Sci.">
        <title>Complete genome sequence of Syntrophothermus lipocalidus type strain (TGB-C1).</title>
        <authorList>
            <person name="Djao O.D."/>
            <person name="Zhang X."/>
            <person name="Lucas S."/>
            <person name="Lapidus A."/>
            <person name="Del Rio T.G."/>
            <person name="Nolan M."/>
            <person name="Tice H."/>
            <person name="Cheng J.F."/>
            <person name="Han C."/>
            <person name="Tapia R."/>
            <person name="Goodwin L."/>
            <person name="Pitluck S."/>
            <person name="Liolios K."/>
            <person name="Ivanova N."/>
            <person name="Mavromatis K."/>
            <person name="Mikhailova N."/>
            <person name="Ovchinnikova G."/>
            <person name="Pati A."/>
            <person name="Brambilla E."/>
            <person name="Chen A."/>
            <person name="Palaniappan K."/>
            <person name="Land M."/>
            <person name="Hauser L."/>
            <person name="Chang Y.J."/>
            <person name="Jeffries C.D."/>
            <person name="Rohde M."/>
            <person name="Sikorski J."/>
            <person name="Spring S."/>
            <person name="Goker M."/>
            <person name="Detter J.C."/>
            <person name="Woyke T."/>
            <person name="Bristow J."/>
            <person name="Eisen J.A."/>
            <person name="Markowitz V."/>
            <person name="Hugenholtz P."/>
            <person name="Kyrpides N.C."/>
            <person name="Klenk H.P."/>
        </authorList>
    </citation>
    <scope>NUCLEOTIDE SEQUENCE [LARGE SCALE GENOMIC DNA]</scope>
    <source>
        <strain evidence="4">DSM 12680 / TGB-C1</strain>
    </source>
</reference>
<sequence>MNRLAKNLSQAERVVRAVVGVVFLFIGLSPSLSPAWSTIMLLLAAFVLITAAVSYCPLYTLFNFSTERSKTNNPE</sequence>
<proteinExistence type="predicted"/>